<dbReference type="InterPro" id="IPR036770">
    <property type="entry name" value="Ankyrin_rpt-contain_sf"/>
</dbReference>
<evidence type="ECO:0000313" key="5">
    <source>
        <dbReference type="Proteomes" id="UP000317650"/>
    </source>
</evidence>
<keyword evidence="2" id="KW-0472">Membrane</keyword>
<feature type="transmembrane region" description="Helical" evidence="2">
    <location>
        <begin position="352"/>
        <end position="379"/>
    </location>
</feature>
<proteinExistence type="predicted"/>
<dbReference type="SUPFAM" id="SSF48403">
    <property type="entry name" value="Ankyrin repeat"/>
    <property type="match status" value="1"/>
</dbReference>
<keyword evidence="2" id="KW-1133">Transmembrane helix</keyword>
<accession>A0A4V4H2S8</accession>
<dbReference type="PANTHER" id="PTHR24177:SF463">
    <property type="entry name" value="OS09G0331600 PROTEIN"/>
    <property type="match status" value="1"/>
</dbReference>
<protein>
    <recommendedName>
        <fullName evidence="3">PGG domain-containing protein</fullName>
    </recommendedName>
</protein>
<dbReference type="Gene3D" id="1.25.40.20">
    <property type="entry name" value="Ankyrin repeat-containing domain"/>
    <property type="match status" value="1"/>
</dbReference>
<feature type="transmembrane region" description="Helical" evidence="2">
    <location>
        <begin position="391"/>
        <end position="410"/>
    </location>
</feature>
<dbReference type="EMBL" id="PYDT01000011">
    <property type="protein sequence ID" value="THU45516.1"/>
    <property type="molecule type" value="Genomic_DNA"/>
</dbReference>
<feature type="domain" description="PGG" evidence="3">
    <location>
        <begin position="279"/>
        <end position="378"/>
    </location>
</feature>
<dbReference type="STRING" id="52838.A0A4V4H2S8"/>
<gene>
    <name evidence="4" type="ORF">C4D60_Mb02t18740</name>
</gene>
<dbReference type="PANTHER" id="PTHR24177">
    <property type="entry name" value="CASKIN"/>
    <property type="match status" value="1"/>
</dbReference>
<feature type="region of interest" description="Disordered" evidence="1">
    <location>
        <begin position="1"/>
        <end position="47"/>
    </location>
</feature>
<feature type="transmembrane region" description="Helical" evidence="2">
    <location>
        <begin position="271"/>
        <end position="294"/>
    </location>
</feature>
<reference evidence="4 5" key="1">
    <citation type="journal article" date="2019" name="Nat. Plants">
        <title>Genome sequencing of Musa balbisiana reveals subgenome evolution and function divergence in polyploid bananas.</title>
        <authorList>
            <person name="Yao X."/>
        </authorList>
    </citation>
    <scope>NUCLEOTIDE SEQUENCE [LARGE SCALE GENOMIC DNA]</scope>
    <source>
        <strain evidence="5">cv. DH-PKW</strain>
        <tissue evidence="4">Leaves</tissue>
    </source>
</reference>
<dbReference type="AlphaFoldDB" id="A0A4V4H2S8"/>
<feature type="compositionally biased region" description="Basic and acidic residues" evidence="1">
    <location>
        <begin position="1"/>
        <end position="15"/>
    </location>
</feature>
<dbReference type="GO" id="GO:0016020">
    <property type="term" value="C:membrane"/>
    <property type="evidence" value="ECO:0007669"/>
    <property type="project" value="TreeGrafter"/>
</dbReference>
<evidence type="ECO:0000256" key="2">
    <source>
        <dbReference type="SAM" id="Phobius"/>
    </source>
</evidence>
<evidence type="ECO:0000256" key="1">
    <source>
        <dbReference type="SAM" id="MobiDB-lite"/>
    </source>
</evidence>
<dbReference type="Pfam" id="PF13962">
    <property type="entry name" value="PGG"/>
    <property type="match status" value="1"/>
</dbReference>
<evidence type="ECO:0000259" key="3">
    <source>
        <dbReference type="Pfam" id="PF13962"/>
    </source>
</evidence>
<keyword evidence="5" id="KW-1185">Reference proteome</keyword>
<name>A0A4V4H2S8_MUSBA</name>
<dbReference type="InterPro" id="IPR026961">
    <property type="entry name" value="PGG_dom"/>
</dbReference>
<feature type="compositionally biased region" description="Polar residues" evidence="1">
    <location>
        <begin position="20"/>
        <end position="32"/>
    </location>
</feature>
<organism evidence="4 5">
    <name type="scientific">Musa balbisiana</name>
    <name type="common">Banana</name>
    <dbReference type="NCBI Taxonomy" id="52838"/>
    <lineage>
        <taxon>Eukaryota</taxon>
        <taxon>Viridiplantae</taxon>
        <taxon>Streptophyta</taxon>
        <taxon>Embryophyta</taxon>
        <taxon>Tracheophyta</taxon>
        <taxon>Spermatophyta</taxon>
        <taxon>Magnoliopsida</taxon>
        <taxon>Liliopsida</taxon>
        <taxon>Zingiberales</taxon>
        <taxon>Musaceae</taxon>
        <taxon>Musa</taxon>
    </lineage>
</organism>
<dbReference type="Proteomes" id="UP000317650">
    <property type="component" value="Chromosome 2"/>
</dbReference>
<keyword evidence="2" id="KW-0812">Transmembrane</keyword>
<feature type="transmembrane region" description="Helical" evidence="2">
    <location>
        <begin position="314"/>
        <end position="340"/>
    </location>
</feature>
<comment type="caution">
    <text evidence="4">The sequence shown here is derived from an EMBL/GenBank/DDBJ whole genome shotgun (WGS) entry which is preliminary data.</text>
</comment>
<sequence>MDFYSKGRREGKEESPPVEDNTTSGTEQSPPSTDAGEGQGVNGGGNRDKAIVTFAEKLFMYMSHKEANHEAAAAKELQKSMKEAMEELSGESTIRRWDEPPLILGAQMGHPEFVKTILLVCPQAAAYLDTKGRSVLQVAIENGNLEIVETIREMTQGNCPILPSWLLSTVEKDTKSTILHFASAKGPGDDQAAVQMQDELIWFEVELLTNSYVNIPFWYSKLISTRMMCMQMVRDMVPRELVHYRNDAEKTAQEMFSESHKEMAKACKEQLVGMGQTCSGLLAAVVFASSFSIPGEKGPATGNPIYFNRLPFRIFSHAFVIGLSSAATSLVLFLSLLVAPYKEQQFRRANPIKYFFACLSFGIALLAFLVAFTCNIYLQTYGGRRSETNDLIILLLELLVFPIMCCLFLLSRGSYFLPSFGSLWR</sequence>
<evidence type="ECO:0000313" key="4">
    <source>
        <dbReference type="EMBL" id="THU45516.1"/>
    </source>
</evidence>